<feature type="non-terminal residue" evidence="2">
    <location>
        <position position="156"/>
    </location>
</feature>
<dbReference type="EMBL" id="UINC01068381">
    <property type="protein sequence ID" value="SVC00972.1"/>
    <property type="molecule type" value="Genomic_DNA"/>
</dbReference>
<dbReference type="Pfam" id="PF00753">
    <property type="entry name" value="Lactamase_B"/>
    <property type="match status" value="1"/>
</dbReference>
<dbReference type="GO" id="GO:0016740">
    <property type="term" value="F:transferase activity"/>
    <property type="evidence" value="ECO:0007669"/>
    <property type="project" value="TreeGrafter"/>
</dbReference>
<sequence length="156" mass="17752">VNAIQTQFDTPLVDKLEIRVVVDSFYDRFPPKLEHPSVKIEQTGRLPGRQMTSLAGEWGLSLHLSSRWKGVISEYLLDFGYTPEIISRNFDILGIDPEKINGLILSHGHRDHFGGLDGFVKNFRTRMRNDINLYVGGETVFREKWLGGEGGDPLPW</sequence>
<feature type="domain" description="Metallo-beta-lactamase" evidence="1">
    <location>
        <begin position="90"/>
        <end position="124"/>
    </location>
</feature>
<evidence type="ECO:0000259" key="1">
    <source>
        <dbReference type="Pfam" id="PF00753"/>
    </source>
</evidence>
<gene>
    <name evidence="2" type="ORF">METZ01_LOCUS253826</name>
</gene>
<dbReference type="AlphaFoldDB" id="A0A382INX3"/>
<feature type="non-terminal residue" evidence="2">
    <location>
        <position position="1"/>
    </location>
</feature>
<protein>
    <recommendedName>
        <fullName evidence="1">Metallo-beta-lactamase domain-containing protein</fullName>
    </recommendedName>
</protein>
<accession>A0A382INX3</accession>
<dbReference type="InterPro" id="IPR036866">
    <property type="entry name" value="RibonucZ/Hydroxyglut_hydro"/>
</dbReference>
<dbReference type="Gene3D" id="3.60.15.10">
    <property type="entry name" value="Ribonuclease Z/Hydroxyacylglutathione hydrolase-like"/>
    <property type="match status" value="1"/>
</dbReference>
<dbReference type="InterPro" id="IPR052926">
    <property type="entry name" value="Metallo-beta-lactamase_dom"/>
</dbReference>
<dbReference type="SUPFAM" id="SSF56281">
    <property type="entry name" value="Metallo-hydrolase/oxidoreductase"/>
    <property type="match status" value="1"/>
</dbReference>
<dbReference type="PANTHER" id="PTHR13754">
    <property type="entry name" value="METALLO-BETA-LACTAMASE SUPERFAMILY PROTEIN"/>
    <property type="match status" value="1"/>
</dbReference>
<proteinExistence type="predicted"/>
<organism evidence="2">
    <name type="scientific">marine metagenome</name>
    <dbReference type="NCBI Taxonomy" id="408172"/>
    <lineage>
        <taxon>unclassified sequences</taxon>
        <taxon>metagenomes</taxon>
        <taxon>ecological metagenomes</taxon>
    </lineage>
</organism>
<name>A0A382INX3_9ZZZZ</name>
<dbReference type="PANTHER" id="PTHR13754:SF13">
    <property type="entry name" value="METALLO-BETA-LACTAMASE SUPERFAMILY PROTEIN (AFU_ORTHOLOGUE AFUA_3G07630)"/>
    <property type="match status" value="1"/>
</dbReference>
<reference evidence="2" key="1">
    <citation type="submission" date="2018-05" db="EMBL/GenBank/DDBJ databases">
        <authorList>
            <person name="Lanie J.A."/>
            <person name="Ng W.-L."/>
            <person name="Kazmierczak K.M."/>
            <person name="Andrzejewski T.M."/>
            <person name="Davidsen T.M."/>
            <person name="Wayne K.J."/>
            <person name="Tettelin H."/>
            <person name="Glass J.I."/>
            <person name="Rusch D."/>
            <person name="Podicherti R."/>
            <person name="Tsui H.-C.T."/>
            <person name="Winkler M.E."/>
        </authorList>
    </citation>
    <scope>NUCLEOTIDE SEQUENCE</scope>
</reference>
<dbReference type="InterPro" id="IPR001279">
    <property type="entry name" value="Metallo-B-lactamas"/>
</dbReference>
<evidence type="ECO:0000313" key="2">
    <source>
        <dbReference type="EMBL" id="SVC00972.1"/>
    </source>
</evidence>